<sequence length="109" mass="12111">MDLDSAVAYRMLEDTIEFVLQILTTGNLGVEPLCTVPDQRRLAHREDIVTNGNNHQDVLKNVTEGKPLRSLRAEILTGHTQSTAQLGHLFGRNIKVLSVRTGSHLIVEL</sequence>
<protein>
    <submittedName>
        <fullName evidence="1">Glutamyl-tRNA(Gln) amidotransferase subunit C-1, mitochondrial</fullName>
    </submittedName>
</protein>
<accession>A0A8D8JJ93</accession>
<dbReference type="EMBL" id="HBUE01184712">
    <property type="protein sequence ID" value="CAG6522093.1"/>
    <property type="molecule type" value="Transcribed_RNA"/>
</dbReference>
<dbReference type="AlphaFoldDB" id="A0A8D8JJ93"/>
<dbReference type="EMBL" id="HBUE01025547">
    <property type="protein sequence ID" value="CAG6454253.1"/>
    <property type="molecule type" value="Transcribed_RNA"/>
</dbReference>
<keyword evidence="1" id="KW-0808">Transferase</keyword>
<reference evidence="1" key="1">
    <citation type="submission" date="2021-05" db="EMBL/GenBank/DDBJ databases">
        <authorList>
            <person name="Alioto T."/>
            <person name="Alioto T."/>
            <person name="Gomez Garrido J."/>
        </authorList>
    </citation>
    <scope>NUCLEOTIDE SEQUENCE</scope>
</reference>
<dbReference type="GO" id="GO:0016740">
    <property type="term" value="F:transferase activity"/>
    <property type="evidence" value="ECO:0007669"/>
    <property type="project" value="UniProtKB-KW"/>
</dbReference>
<evidence type="ECO:0000313" key="1">
    <source>
        <dbReference type="EMBL" id="CAG6573705.1"/>
    </source>
</evidence>
<name>A0A8D8JJ93_CULPI</name>
<organism evidence="1">
    <name type="scientific">Culex pipiens</name>
    <name type="common">House mosquito</name>
    <dbReference type="NCBI Taxonomy" id="7175"/>
    <lineage>
        <taxon>Eukaryota</taxon>
        <taxon>Metazoa</taxon>
        <taxon>Ecdysozoa</taxon>
        <taxon>Arthropoda</taxon>
        <taxon>Hexapoda</taxon>
        <taxon>Insecta</taxon>
        <taxon>Pterygota</taxon>
        <taxon>Neoptera</taxon>
        <taxon>Endopterygota</taxon>
        <taxon>Diptera</taxon>
        <taxon>Nematocera</taxon>
        <taxon>Culicoidea</taxon>
        <taxon>Culicidae</taxon>
        <taxon>Culicinae</taxon>
        <taxon>Culicini</taxon>
        <taxon>Culex</taxon>
        <taxon>Culex</taxon>
    </lineage>
</organism>
<proteinExistence type="predicted"/>
<dbReference type="EMBL" id="HBUE01290407">
    <property type="protein sequence ID" value="CAG6573706.1"/>
    <property type="molecule type" value="Transcribed_RNA"/>
</dbReference>
<dbReference type="EMBL" id="HBUE01184713">
    <property type="protein sequence ID" value="CAG6522094.1"/>
    <property type="molecule type" value="Transcribed_RNA"/>
</dbReference>
<dbReference type="EMBL" id="HBUE01290406">
    <property type="protein sequence ID" value="CAG6573705.1"/>
    <property type="molecule type" value="Transcribed_RNA"/>
</dbReference>